<dbReference type="OrthoDB" id="406631at2759"/>
<comment type="similarity">
    <text evidence="4">Belongs to the glycosyl hydrolase 5 (cellulase A) family.</text>
</comment>
<organism evidence="15 16">
    <name type="scientific">Monilinia laxa</name>
    <name type="common">Brown rot fungus</name>
    <name type="synonym">Sclerotinia laxa</name>
    <dbReference type="NCBI Taxonomy" id="61186"/>
    <lineage>
        <taxon>Eukaryota</taxon>
        <taxon>Fungi</taxon>
        <taxon>Dikarya</taxon>
        <taxon>Ascomycota</taxon>
        <taxon>Pezizomycotina</taxon>
        <taxon>Leotiomycetes</taxon>
        <taxon>Helotiales</taxon>
        <taxon>Sclerotiniaceae</taxon>
        <taxon>Monilinia</taxon>
    </lineage>
</organism>
<keyword evidence="16" id="KW-1185">Reference proteome</keyword>
<protein>
    <recommendedName>
        <fullName evidence="6">mannan endo-1,4-beta-mannosidase</fullName>
        <ecNumber evidence="6">3.2.1.78</ecNumber>
    </recommendedName>
</protein>
<dbReference type="Pfam" id="PF26410">
    <property type="entry name" value="GH5_mannosidase"/>
    <property type="match status" value="1"/>
</dbReference>
<accession>A0A5N6K5C3</accession>
<evidence type="ECO:0000313" key="15">
    <source>
        <dbReference type="EMBL" id="KAB8297795.1"/>
    </source>
</evidence>
<evidence type="ECO:0000313" key="16">
    <source>
        <dbReference type="Proteomes" id="UP000326757"/>
    </source>
</evidence>
<dbReference type="GO" id="GO:0005576">
    <property type="term" value="C:extracellular region"/>
    <property type="evidence" value="ECO:0007669"/>
    <property type="project" value="UniProtKB-SubCell"/>
</dbReference>
<feature type="domain" description="Glycoside hydrolase family 5" evidence="14">
    <location>
        <begin position="221"/>
        <end position="502"/>
    </location>
</feature>
<dbReference type="Gene3D" id="3.20.20.80">
    <property type="entry name" value="Glycosidases"/>
    <property type="match status" value="1"/>
</dbReference>
<dbReference type="AlphaFoldDB" id="A0A5N6K5C3"/>
<dbReference type="Proteomes" id="UP000326757">
    <property type="component" value="Unassembled WGS sequence"/>
</dbReference>
<dbReference type="InterPro" id="IPR017853">
    <property type="entry name" value="GH"/>
</dbReference>
<keyword evidence="7" id="KW-0964">Secreted</keyword>
<dbReference type="GO" id="GO:0005682">
    <property type="term" value="C:U5 snRNP"/>
    <property type="evidence" value="ECO:0007669"/>
    <property type="project" value="TreeGrafter"/>
</dbReference>
<name>A0A5N6K5C3_MONLA</name>
<dbReference type="GO" id="GO:0000398">
    <property type="term" value="P:mRNA splicing, via spliceosome"/>
    <property type="evidence" value="ECO:0007669"/>
    <property type="project" value="InterPro"/>
</dbReference>
<comment type="subcellular location">
    <subcellularLocation>
        <location evidence="2">Nucleus</location>
    </subcellularLocation>
    <subcellularLocation>
        <location evidence="3">Secreted</location>
    </subcellularLocation>
</comment>
<keyword evidence="12" id="KW-0539">Nucleus</keyword>
<proteinExistence type="inferred from homology"/>
<evidence type="ECO:0000256" key="7">
    <source>
        <dbReference type="ARBA" id="ARBA00022525"/>
    </source>
</evidence>
<dbReference type="GO" id="GO:0005681">
    <property type="term" value="C:spliceosomal complex"/>
    <property type="evidence" value="ECO:0007669"/>
    <property type="project" value="TreeGrafter"/>
</dbReference>
<comment type="similarity">
    <text evidence="5">Belongs to the DIM1 family.</text>
</comment>
<dbReference type="FunFam" id="3.20.20.80:FF:000076">
    <property type="entry name" value="Mannan endo-1,4-beta-mannosidase A"/>
    <property type="match status" value="1"/>
</dbReference>
<dbReference type="InterPro" id="IPR004123">
    <property type="entry name" value="Dim1"/>
</dbReference>
<keyword evidence="10" id="KW-0378">Hydrolase</keyword>
<evidence type="ECO:0000256" key="2">
    <source>
        <dbReference type="ARBA" id="ARBA00004123"/>
    </source>
</evidence>
<dbReference type="InterPro" id="IPR001547">
    <property type="entry name" value="Glyco_hydro_5"/>
</dbReference>
<dbReference type="Gene3D" id="3.40.30.10">
    <property type="entry name" value="Glutaredoxin"/>
    <property type="match status" value="1"/>
</dbReference>
<dbReference type="GO" id="GO:0016985">
    <property type="term" value="F:mannan endo-1,4-beta-mannosidase activity"/>
    <property type="evidence" value="ECO:0007669"/>
    <property type="project" value="UniProtKB-EC"/>
</dbReference>
<evidence type="ECO:0000256" key="12">
    <source>
        <dbReference type="ARBA" id="ARBA00023242"/>
    </source>
</evidence>
<reference evidence="15 16" key="1">
    <citation type="submission" date="2019-06" db="EMBL/GenBank/DDBJ databases">
        <title>Genome Sequence of the Brown Rot Fungal Pathogen Monilinia laxa.</title>
        <authorList>
            <person name="De Miccolis Angelini R.M."/>
            <person name="Landi L."/>
            <person name="Abate D."/>
            <person name="Pollastro S."/>
            <person name="Romanazzi G."/>
            <person name="Faretra F."/>
        </authorList>
    </citation>
    <scope>NUCLEOTIDE SEQUENCE [LARGE SCALE GENOMIC DNA]</scope>
    <source>
        <strain evidence="15 16">Mlax316</strain>
    </source>
</reference>
<evidence type="ECO:0000256" key="6">
    <source>
        <dbReference type="ARBA" id="ARBA00012706"/>
    </source>
</evidence>
<dbReference type="FunFam" id="3.40.30.10:FF:000004">
    <property type="entry name" value="Spliceosomal protein DIB1"/>
    <property type="match status" value="1"/>
</dbReference>
<dbReference type="SUPFAM" id="SSF51445">
    <property type="entry name" value="(Trans)glycosidases"/>
    <property type="match status" value="1"/>
</dbReference>
<keyword evidence="11" id="KW-0508">mRNA splicing</keyword>
<evidence type="ECO:0000256" key="11">
    <source>
        <dbReference type="ARBA" id="ARBA00023187"/>
    </source>
</evidence>
<keyword evidence="13" id="KW-0326">Glycosidase</keyword>
<comment type="catalytic activity">
    <reaction evidence="1">
        <text>Random hydrolysis of (1-&gt;4)-beta-D-mannosidic linkages in mannans, galactomannans and glucomannans.</text>
        <dbReference type="EC" id="3.2.1.78"/>
    </reaction>
</comment>
<dbReference type="SMART" id="SM01410">
    <property type="entry name" value="DIM1"/>
    <property type="match status" value="1"/>
</dbReference>
<comment type="caution">
    <text evidence="15">The sequence shown here is derived from an EMBL/GenBank/DDBJ whole genome shotgun (WGS) entry which is preliminary data.</text>
</comment>
<sequence length="573" mass="64168">MGSVVLPHLVTGWHVDQAIMSEEERLVVIRFGRDVDPDCMRQDEVLYKVAELVKNFAVIYVCDIDQVPDFKTMYELYDPVTTMFFFRNKHMMCDFGTGNNNKLNWVLEDKQEMIDIIETIYKGAKKGRGLVVSPKDYSTRTLRREVIQGNEKVCELSQDQVNSYFLFKYLSKYSILKMKSLLTALVSCLPLTTALPLISSDSPIAQPGPVYSFSSSGSNAKVAGRLFNVDGKVEYFAGTNAWWLAHLSSNNDVDLSLSQIAATGYKVIRVWGFGDANTPPPSTNTDPNLIYFQILNSTGAYINFGTDGLQRLDYVVHAASKYGLKLVLNFVNNWSDYGGIAAYTNAFNCSSTSFYTDSTCEKVYKNYVKTIVTRYRSSTSIFAWELGNEPRCHGCDTSILTKWAIDISTYIKSLDAHHLVTLGDEGWFTPADGIGDGSYAYGGGEGIDWVANLKIKTLDYGVFHLYPNSWGYNYTWGNEWIEQHDSVGKEVGKPIILEEYGTPFPYKHIETEAPWQATVLGSGIAADQIWQFGPNGTSVQAEIFGDVNTIYFKTLEYATLGTGHARAMLKKKV</sequence>
<dbReference type="Pfam" id="PF02966">
    <property type="entry name" value="DIM1"/>
    <property type="match status" value="1"/>
</dbReference>
<evidence type="ECO:0000256" key="10">
    <source>
        <dbReference type="ARBA" id="ARBA00022801"/>
    </source>
</evidence>
<dbReference type="PANTHER" id="PTHR12052:SF5">
    <property type="entry name" value="THIOREDOXIN-LIKE PROTEIN 4A"/>
    <property type="match status" value="1"/>
</dbReference>
<keyword evidence="8" id="KW-0507">mRNA processing</keyword>
<dbReference type="SUPFAM" id="SSF52833">
    <property type="entry name" value="Thioredoxin-like"/>
    <property type="match status" value="1"/>
</dbReference>
<evidence type="ECO:0000256" key="8">
    <source>
        <dbReference type="ARBA" id="ARBA00022664"/>
    </source>
</evidence>
<dbReference type="GO" id="GO:0046355">
    <property type="term" value="P:mannan catabolic process"/>
    <property type="evidence" value="ECO:0007669"/>
    <property type="project" value="UniProtKB-ARBA"/>
</dbReference>
<evidence type="ECO:0000259" key="14">
    <source>
        <dbReference type="Pfam" id="PF26410"/>
    </source>
</evidence>
<evidence type="ECO:0000256" key="13">
    <source>
        <dbReference type="ARBA" id="ARBA00023295"/>
    </source>
</evidence>
<gene>
    <name evidence="15" type="ORF">EYC80_001593</name>
</gene>
<evidence type="ECO:0000256" key="4">
    <source>
        <dbReference type="ARBA" id="ARBA00005641"/>
    </source>
</evidence>
<evidence type="ECO:0000256" key="1">
    <source>
        <dbReference type="ARBA" id="ARBA00001678"/>
    </source>
</evidence>
<keyword evidence="9" id="KW-0732">Signal</keyword>
<dbReference type="PANTHER" id="PTHR12052">
    <property type="entry name" value="THIOREDOXIN-LIKE PROTEN 4A, 4B"/>
    <property type="match status" value="1"/>
</dbReference>
<evidence type="ECO:0000256" key="9">
    <source>
        <dbReference type="ARBA" id="ARBA00022729"/>
    </source>
</evidence>
<dbReference type="CDD" id="cd02954">
    <property type="entry name" value="DIM1"/>
    <property type="match status" value="1"/>
</dbReference>
<dbReference type="EC" id="3.2.1.78" evidence="6"/>
<dbReference type="InterPro" id="IPR036249">
    <property type="entry name" value="Thioredoxin-like_sf"/>
</dbReference>
<dbReference type="EMBL" id="VIGI01000007">
    <property type="protein sequence ID" value="KAB8297795.1"/>
    <property type="molecule type" value="Genomic_DNA"/>
</dbReference>
<evidence type="ECO:0000256" key="5">
    <source>
        <dbReference type="ARBA" id="ARBA00008241"/>
    </source>
</evidence>
<evidence type="ECO:0000256" key="3">
    <source>
        <dbReference type="ARBA" id="ARBA00004613"/>
    </source>
</evidence>
<dbReference type="GO" id="GO:0046540">
    <property type="term" value="C:U4/U6 x U5 tri-snRNP complex"/>
    <property type="evidence" value="ECO:0007669"/>
    <property type="project" value="InterPro"/>
</dbReference>